<dbReference type="PANTHER" id="PTHR31942">
    <property type="entry name" value="MLO-LIKE PROTEIN 1"/>
    <property type="match status" value="1"/>
</dbReference>
<keyword evidence="3 8" id="KW-0812">Transmembrane</keyword>
<dbReference type="GO" id="GO:0016020">
    <property type="term" value="C:membrane"/>
    <property type="evidence" value="ECO:0007669"/>
    <property type="project" value="UniProtKB-SubCell"/>
</dbReference>
<comment type="caution">
    <text evidence="9">The sequence shown here is derived from an EMBL/GenBank/DDBJ whole genome shotgun (WGS) entry which is preliminary data.</text>
</comment>
<keyword evidence="7" id="KW-0568">Pathogenesis-related protein</keyword>
<protein>
    <submittedName>
        <fullName evidence="9">MLO-like protein 8</fullName>
    </submittedName>
</protein>
<evidence type="ECO:0000256" key="8">
    <source>
        <dbReference type="SAM" id="Phobius"/>
    </source>
</evidence>
<comment type="subcellular location">
    <subcellularLocation>
        <location evidence="1">Membrane</location>
        <topology evidence="1">Multi-pass membrane protein</topology>
    </subcellularLocation>
</comment>
<dbReference type="STRING" id="157652.A0A371ETH7"/>
<keyword evidence="6 8" id="KW-0472">Membrane</keyword>
<proteinExistence type="inferred from homology"/>
<dbReference type="PANTHER" id="PTHR31942:SF118">
    <property type="entry name" value="MLO-LIKE PROTEIN"/>
    <property type="match status" value="1"/>
</dbReference>
<dbReference type="InterPro" id="IPR004326">
    <property type="entry name" value="Mlo"/>
</dbReference>
<sequence>MSLNAHNLYSVLSYACGGVALSLSHDCHLALAILALYLSRAQWFIPGSLMILAVGTKLQATLAMMAIEITERHVVVQGIPLVQGSDRYFWFSQLRLVLHLIHFALFQNAFQITYFLWIWYSFGLKNCFHADSELAIVEVALGMGSRMKKKKSIFDEQTLKTLKKWHMAMRKKQGVKLGNSRVQAMDGSTIDSTIRSFGPTLHHFKTTTHSTHSTRTMSTYDDQDDYQFDTELSPISPATNLIVRVDHDEHEANENEHHATANSQ</sequence>
<organism evidence="9 10">
    <name type="scientific">Mucuna pruriens</name>
    <name type="common">Velvet bean</name>
    <name type="synonym">Dolichos pruriens</name>
    <dbReference type="NCBI Taxonomy" id="157652"/>
    <lineage>
        <taxon>Eukaryota</taxon>
        <taxon>Viridiplantae</taxon>
        <taxon>Streptophyta</taxon>
        <taxon>Embryophyta</taxon>
        <taxon>Tracheophyta</taxon>
        <taxon>Spermatophyta</taxon>
        <taxon>Magnoliopsida</taxon>
        <taxon>eudicotyledons</taxon>
        <taxon>Gunneridae</taxon>
        <taxon>Pentapetalae</taxon>
        <taxon>rosids</taxon>
        <taxon>fabids</taxon>
        <taxon>Fabales</taxon>
        <taxon>Fabaceae</taxon>
        <taxon>Papilionoideae</taxon>
        <taxon>50 kb inversion clade</taxon>
        <taxon>NPAAA clade</taxon>
        <taxon>indigoferoid/millettioid clade</taxon>
        <taxon>Phaseoleae</taxon>
        <taxon>Mucuna</taxon>
    </lineage>
</organism>
<evidence type="ECO:0000256" key="1">
    <source>
        <dbReference type="ARBA" id="ARBA00004141"/>
    </source>
</evidence>
<evidence type="ECO:0000256" key="4">
    <source>
        <dbReference type="ARBA" id="ARBA00022821"/>
    </source>
</evidence>
<accession>A0A371ETH7</accession>
<keyword evidence="4" id="KW-0611">Plant defense</keyword>
<dbReference type="GO" id="GO:0006952">
    <property type="term" value="P:defense response"/>
    <property type="evidence" value="ECO:0007669"/>
    <property type="project" value="UniProtKB-KW"/>
</dbReference>
<feature type="transmembrane region" description="Helical" evidence="8">
    <location>
        <begin position="43"/>
        <end position="67"/>
    </location>
</feature>
<evidence type="ECO:0000256" key="3">
    <source>
        <dbReference type="ARBA" id="ARBA00022692"/>
    </source>
</evidence>
<evidence type="ECO:0000313" key="9">
    <source>
        <dbReference type="EMBL" id="RDX69360.1"/>
    </source>
</evidence>
<comment type="similarity">
    <text evidence="2">Belongs to the MLO family.</text>
</comment>
<keyword evidence="5 8" id="KW-1133">Transmembrane helix</keyword>
<dbReference type="OrthoDB" id="1388414at2759"/>
<evidence type="ECO:0000313" key="10">
    <source>
        <dbReference type="Proteomes" id="UP000257109"/>
    </source>
</evidence>
<dbReference type="Pfam" id="PF03094">
    <property type="entry name" value="Mlo"/>
    <property type="match status" value="1"/>
</dbReference>
<name>A0A371ETH7_MUCPR</name>
<gene>
    <name evidence="9" type="primary">MLO8</name>
    <name evidence="9" type="ORF">CR513_51535</name>
</gene>
<keyword evidence="10" id="KW-1185">Reference proteome</keyword>
<evidence type="ECO:0000256" key="7">
    <source>
        <dbReference type="ARBA" id="ARBA00023265"/>
    </source>
</evidence>
<evidence type="ECO:0000256" key="6">
    <source>
        <dbReference type="ARBA" id="ARBA00023136"/>
    </source>
</evidence>
<evidence type="ECO:0000256" key="2">
    <source>
        <dbReference type="ARBA" id="ARBA00006574"/>
    </source>
</evidence>
<reference evidence="9" key="1">
    <citation type="submission" date="2018-05" db="EMBL/GenBank/DDBJ databases">
        <title>Draft genome of Mucuna pruriens seed.</title>
        <authorList>
            <person name="Nnadi N.E."/>
            <person name="Vos R."/>
            <person name="Hasami M.H."/>
            <person name="Devisetty U.K."/>
            <person name="Aguiy J.C."/>
        </authorList>
    </citation>
    <scope>NUCLEOTIDE SEQUENCE [LARGE SCALE GENOMIC DNA]</scope>
    <source>
        <strain evidence="9">JCA_2017</strain>
    </source>
</reference>
<dbReference type="EMBL" id="QJKJ01012141">
    <property type="protein sequence ID" value="RDX69360.1"/>
    <property type="molecule type" value="Genomic_DNA"/>
</dbReference>
<dbReference type="AlphaFoldDB" id="A0A371ETH7"/>
<evidence type="ECO:0000256" key="5">
    <source>
        <dbReference type="ARBA" id="ARBA00022989"/>
    </source>
</evidence>
<feature type="transmembrane region" description="Helical" evidence="8">
    <location>
        <begin position="96"/>
        <end position="120"/>
    </location>
</feature>
<dbReference type="Proteomes" id="UP000257109">
    <property type="component" value="Unassembled WGS sequence"/>
</dbReference>
<feature type="non-terminal residue" evidence="9">
    <location>
        <position position="1"/>
    </location>
</feature>